<protein>
    <recommendedName>
        <fullName evidence="8">Abasic site processing protein</fullName>
        <ecNumber evidence="8">3.4.-.-</ecNumber>
    </recommendedName>
</protein>
<evidence type="ECO:0000313" key="9">
    <source>
        <dbReference type="EMBL" id="QJE95225.1"/>
    </source>
</evidence>
<dbReference type="EC" id="3.4.-.-" evidence="8"/>
<dbReference type="Gene3D" id="3.90.1680.10">
    <property type="entry name" value="SOS response associated peptidase-like"/>
    <property type="match status" value="1"/>
</dbReference>
<dbReference type="GO" id="GO:0106300">
    <property type="term" value="P:protein-DNA covalent cross-linking repair"/>
    <property type="evidence" value="ECO:0007669"/>
    <property type="project" value="InterPro"/>
</dbReference>
<dbReference type="GO" id="GO:0008233">
    <property type="term" value="F:peptidase activity"/>
    <property type="evidence" value="ECO:0007669"/>
    <property type="project" value="UniProtKB-KW"/>
</dbReference>
<accession>A0A858RER9</accession>
<evidence type="ECO:0000256" key="5">
    <source>
        <dbReference type="ARBA" id="ARBA00023124"/>
    </source>
</evidence>
<dbReference type="SUPFAM" id="SSF143081">
    <property type="entry name" value="BB1717-like"/>
    <property type="match status" value="1"/>
</dbReference>
<keyword evidence="2 8" id="KW-0645">Protease</keyword>
<dbReference type="AlphaFoldDB" id="A0A858RER9"/>
<dbReference type="InterPro" id="IPR036590">
    <property type="entry name" value="SRAP-like"/>
</dbReference>
<dbReference type="GO" id="GO:0016829">
    <property type="term" value="F:lyase activity"/>
    <property type="evidence" value="ECO:0007669"/>
    <property type="project" value="UniProtKB-KW"/>
</dbReference>
<evidence type="ECO:0000313" key="10">
    <source>
        <dbReference type="Proteomes" id="UP000501812"/>
    </source>
</evidence>
<evidence type="ECO:0000256" key="7">
    <source>
        <dbReference type="ARBA" id="ARBA00023239"/>
    </source>
</evidence>
<keyword evidence="5" id="KW-0190">Covalent protein-DNA linkage</keyword>
<sequence length="216" mass="24587">MCTAYKIGNVERFDVDWLVADAFEAAMADEEMYQIIRPTLRAPVAMADGKIRIMAWGFRRPVPGGKTKQLWRTIVNSREDKLQGGTWGKAFRERRCLIPAASFFEWVEGPDKKAMPLEFTRPGGQGLWIAGIWEEDKERGQCFSMITTEPTAAIQPVHDRMPAVLASDQLRPFMNFELNEFGPSAVPLVWKETENFLKRKPEKPMPPKGPVQGELF</sequence>
<dbReference type="EMBL" id="CP051774">
    <property type="protein sequence ID" value="QJE95225.1"/>
    <property type="molecule type" value="Genomic_DNA"/>
</dbReference>
<keyword evidence="4 8" id="KW-0378">Hydrolase</keyword>
<evidence type="ECO:0000256" key="1">
    <source>
        <dbReference type="ARBA" id="ARBA00008136"/>
    </source>
</evidence>
<gene>
    <name evidence="9" type="ORF">HHL09_05360</name>
</gene>
<evidence type="ECO:0000256" key="3">
    <source>
        <dbReference type="ARBA" id="ARBA00022763"/>
    </source>
</evidence>
<dbReference type="Pfam" id="PF02586">
    <property type="entry name" value="SRAP"/>
    <property type="match status" value="1"/>
</dbReference>
<dbReference type="Proteomes" id="UP000501812">
    <property type="component" value="Chromosome"/>
</dbReference>
<keyword evidence="7" id="KW-0456">Lyase</keyword>
<name>A0A858RER9_9BACT</name>
<evidence type="ECO:0000256" key="2">
    <source>
        <dbReference type="ARBA" id="ARBA00022670"/>
    </source>
</evidence>
<organism evidence="9 10">
    <name type="scientific">Luteolibacter luteus</name>
    <dbReference type="NCBI Taxonomy" id="2728835"/>
    <lineage>
        <taxon>Bacteria</taxon>
        <taxon>Pseudomonadati</taxon>
        <taxon>Verrucomicrobiota</taxon>
        <taxon>Verrucomicrobiia</taxon>
        <taxon>Verrucomicrobiales</taxon>
        <taxon>Verrucomicrobiaceae</taxon>
        <taxon>Luteolibacter</taxon>
    </lineage>
</organism>
<dbReference type="PANTHER" id="PTHR13604">
    <property type="entry name" value="DC12-RELATED"/>
    <property type="match status" value="1"/>
</dbReference>
<evidence type="ECO:0000256" key="6">
    <source>
        <dbReference type="ARBA" id="ARBA00023125"/>
    </source>
</evidence>
<evidence type="ECO:0000256" key="8">
    <source>
        <dbReference type="RuleBase" id="RU364100"/>
    </source>
</evidence>
<dbReference type="KEGG" id="luo:HHL09_05360"/>
<comment type="similarity">
    <text evidence="1 8">Belongs to the SOS response-associated peptidase family.</text>
</comment>
<keyword evidence="6" id="KW-0238">DNA-binding</keyword>
<dbReference type="InterPro" id="IPR003738">
    <property type="entry name" value="SRAP"/>
</dbReference>
<dbReference type="RefSeq" id="WP_169453450.1">
    <property type="nucleotide sequence ID" value="NZ_CP051774.1"/>
</dbReference>
<dbReference type="GO" id="GO:0003697">
    <property type="term" value="F:single-stranded DNA binding"/>
    <property type="evidence" value="ECO:0007669"/>
    <property type="project" value="InterPro"/>
</dbReference>
<reference evidence="9 10" key="1">
    <citation type="submission" date="2020-04" db="EMBL/GenBank/DDBJ databases">
        <title>Luteolibacter sp. G-1-1-1 isolated from soil.</title>
        <authorList>
            <person name="Dahal R.H."/>
        </authorList>
    </citation>
    <scope>NUCLEOTIDE SEQUENCE [LARGE SCALE GENOMIC DNA]</scope>
    <source>
        <strain evidence="9 10">G-1-1-1</strain>
    </source>
</reference>
<keyword evidence="10" id="KW-1185">Reference proteome</keyword>
<dbReference type="PANTHER" id="PTHR13604:SF0">
    <property type="entry name" value="ABASIC SITE PROCESSING PROTEIN HMCES"/>
    <property type="match status" value="1"/>
</dbReference>
<dbReference type="GO" id="GO:0006508">
    <property type="term" value="P:proteolysis"/>
    <property type="evidence" value="ECO:0007669"/>
    <property type="project" value="UniProtKB-KW"/>
</dbReference>
<evidence type="ECO:0000256" key="4">
    <source>
        <dbReference type="ARBA" id="ARBA00022801"/>
    </source>
</evidence>
<keyword evidence="3" id="KW-0227">DNA damage</keyword>
<proteinExistence type="inferred from homology"/>